<dbReference type="Pfam" id="PF13912">
    <property type="entry name" value="zf-C2H2_6"/>
    <property type="match status" value="1"/>
</dbReference>
<evidence type="ECO:0000256" key="5">
    <source>
        <dbReference type="ARBA" id="ARBA00023242"/>
    </source>
</evidence>
<dbReference type="Pfam" id="PF13894">
    <property type="entry name" value="zf-C2H2_4"/>
    <property type="match status" value="1"/>
</dbReference>
<keyword evidence="5" id="KW-0539">Nucleus</keyword>
<feature type="binding site" evidence="7">
    <location>
        <position position="17"/>
    </location>
    <ligand>
        <name>Zn(2+)</name>
        <dbReference type="ChEBI" id="CHEBI:29105"/>
    </ligand>
</feature>
<dbReference type="InterPro" id="IPR013087">
    <property type="entry name" value="Znf_C2H2_type"/>
</dbReference>
<keyword evidence="3 6" id="KW-0863">Zinc-finger</keyword>
<feature type="domain" description="C2H2-type" evidence="9">
    <location>
        <begin position="343"/>
        <end position="370"/>
    </location>
</feature>
<feature type="domain" description="C2H2-type" evidence="9">
    <location>
        <begin position="256"/>
        <end position="284"/>
    </location>
</feature>
<feature type="domain" description="C2H2-type" evidence="9">
    <location>
        <begin position="371"/>
        <end position="394"/>
    </location>
</feature>
<feature type="compositionally biased region" description="Basic and acidic residues" evidence="8">
    <location>
        <begin position="850"/>
        <end position="859"/>
    </location>
</feature>
<feature type="compositionally biased region" description="Acidic residues" evidence="8">
    <location>
        <begin position="514"/>
        <end position="531"/>
    </location>
</feature>
<keyword evidence="1 7" id="KW-0479">Metal-binding</keyword>
<dbReference type="EMBL" id="CAKOGL010000022">
    <property type="protein sequence ID" value="CAH2099866.1"/>
    <property type="molecule type" value="Genomic_DNA"/>
</dbReference>
<dbReference type="GO" id="GO:0005634">
    <property type="term" value="C:nucleus"/>
    <property type="evidence" value="ECO:0007669"/>
    <property type="project" value="InterPro"/>
</dbReference>
<feature type="compositionally biased region" description="Low complexity" evidence="8">
    <location>
        <begin position="931"/>
        <end position="945"/>
    </location>
</feature>
<feature type="compositionally biased region" description="Basic and acidic residues" evidence="8">
    <location>
        <begin position="735"/>
        <end position="794"/>
    </location>
</feature>
<evidence type="ECO:0000256" key="4">
    <source>
        <dbReference type="ARBA" id="ARBA00022833"/>
    </source>
</evidence>
<evidence type="ECO:0000259" key="9">
    <source>
        <dbReference type="PROSITE" id="PS50157"/>
    </source>
</evidence>
<keyword evidence="4 7" id="KW-0862">Zinc</keyword>
<reference evidence="11" key="1">
    <citation type="submission" date="2022-03" db="EMBL/GenBank/DDBJ databases">
        <authorList>
            <person name="Tunstrom K."/>
        </authorList>
    </citation>
    <scope>NUCLEOTIDE SEQUENCE</scope>
</reference>
<evidence type="ECO:0000256" key="3">
    <source>
        <dbReference type="ARBA" id="ARBA00022771"/>
    </source>
</evidence>
<evidence type="ECO:0000313" key="12">
    <source>
        <dbReference type="Proteomes" id="UP001153954"/>
    </source>
</evidence>
<dbReference type="Pfam" id="PF00096">
    <property type="entry name" value="zf-C2H2"/>
    <property type="match status" value="3"/>
</dbReference>
<dbReference type="SMART" id="SM00868">
    <property type="entry name" value="zf-AD"/>
    <property type="match status" value="1"/>
</dbReference>
<dbReference type="GO" id="GO:0001228">
    <property type="term" value="F:DNA-binding transcription activator activity, RNA polymerase II-specific"/>
    <property type="evidence" value="ECO:0007669"/>
    <property type="project" value="TreeGrafter"/>
</dbReference>
<dbReference type="PANTHER" id="PTHR24393">
    <property type="entry name" value="ZINC FINGER PROTEIN"/>
    <property type="match status" value="1"/>
</dbReference>
<evidence type="ECO:0000256" key="2">
    <source>
        <dbReference type="ARBA" id="ARBA00022737"/>
    </source>
</evidence>
<dbReference type="GO" id="GO:0000978">
    <property type="term" value="F:RNA polymerase II cis-regulatory region sequence-specific DNA binding"/>
    <property type="evidence" value="ECO:0007669"/>
    <property type="project" value="TreeGrafter"/>
</dbReference>
<accession>A0AAU9ULH3</accession>
<feature type="binding site" evidence="7">
    <location>
        <position position="63"/>
    </location>
    <ligand>
        <name>Zn(2+)</name>
        <dbReference type="ChEBI" id="CHEBI:29105"/>
    </ligand>
</feature>
<keyword evidence="2" id="KW-0677">Repeat</keyword>
<dbReference type="PANTHER" id="PTHR24393:SF34">
    <property type="entry name" value="PR_SET DOMAIN 13"/>
    <property type="match status" value="1"/>
</dbReference>
<protein>
    <submittedName>
        <fullName evidence="11">Uncharacterized protein</fullName>
    </submittedName>
</protein>
<feature type="compositionally biased region" description="Basic and acidic residues" evidence="8">
    <location>
        <begin position="397"/>
        <end position="415"/>
    </location>
</feature>
<dbReference type="PROSITE" id="PS00028">
    <property type="entry name" value="ZINC_FINGER_C2H2_1"/>
    <property type="match status" value="9"/>
</dbReference>
<evidence type="ECO:0000256" key="6">
    <source>
        <dbReference type="PROSITE-ProRule" id="PRU00042"/>
    </source>
</evidence>
<proteinExistence type="predicted"/>
<feature type="binding site" evidence="7">
    <location>
        <position position="66"/>
    </location>
    <ligand>
        <name>Zn(2+)</name>
        <dbReference type="ChEBI" id="CHEBI:29105"/>
    </ligand>
</feature>
<name>A0AAU9ULH3_EUPED</name>
<keyword evidence="12" id="KW-1185">Reference proteome</keyword>
<evidence type="ECO:0000259" key="10">
    <source>
        <dbReference type="PROSITE" id="PS51915"/>
    </source>
</evidence>
<feature type="compositionally biased region" description="Basic and acidic residues" evidence="8">
    <location>
        <begin position="1057"/>
        <end position="1070"/>
    </location>
</feature>
<gene>
    <name evidence="11" type="ORF">EEDITHA_LOCUS14792</name>
</gene>
<dbReference type="InterPro" id="IPR012934">
    <property type="entry name" value="Znf_AD"/>
</dbReference>
<feature type="compositionally biased region" description="Basic and acidic residues" evidence="8">
    <location>
        <begin position="890"/>
        <end position="906"/>
    </location>
</feature>
<dbReference type="PROSITE" id="PS50157">
    <property type="entry name" value="ZINC_FINGER_C2H2_2"/>
    <property type="match status" value="7"/>
</dbReference>
<feature type="domain" description="ZAD" evidence="10">
    <location>
        <begin position="12"/>
        <end position="90"/>
    </location>
</feature>
<dbReference type="SMART" id="SM00355">
    <property type="entry name" value="ZnF_C2H2"/>
    <property type="match status" value="10"/>
</dbReference>
<feature type="binding site" evidence="7">
    <location>
        <position position="14"/>
    </location>
    <ligand>
        <name>Zn(2+)</name>
        <dbReference type="ChEBI" id="CHEBI:29105"/>
    </ligand>
</feature>
<feature type="region of interest" description="Disordered" evidence="8">
    <location>
        <begin position="512"/>
        <end position="532"/>
    </location>
</feature>
<dbReference type="InterPro" id="IPR036236">
    <property type="entry name" value="Znf_C2H2_sf"/>
</dbReference>
<feature type="domain" description="C2H2-type" evidence="9">
    <location>
        <begin position="314"/>
        <end position="342"/>
    </location>
</feature>
<sequence length="1080" mass="122971">MEKIKKSLSAVKMCRFCLTQNDSLRSLYDKTRTSKNSVNLHLKILSCVSIEVYPSDQMPTFICDRCKFFMNLFYEYKQIVRQADQTILQYFQHGTPMEIINWPKTLTNVFQSKVVKTVVEGGATVQVTSQDNSDSDDDEGNVYNVKIGDMPDETSTACVKVITSNDDKDLIEDSNTRGKESGEIDQDQEVLEKRLEDGCWPCDECNCTYPLQQLLDLHKRQKHRARTVECDQCDDKFFSKYDLAAHQLRHTDEMPFQCIACGKKFKRLILLKRHEKHIHSELPQQVCPNCPASFLSIEELEAHQKRHISVQRPYDCTICGKKFHEKSTLQRHKDVVHNKTPTFCCEYCPERFVSMTKLARHVRSHAGDRPYPCKFCDKSFTKSHHYTRHLRLKHRETGLEGREAREGQEGQEGRARRGAGAFEAESFRCEQCDDTFSSQDDLIYHSAIHATQNLTCPLCQEKFEDVDAVTAHIKSHVNGVEFMCDYCELVFTTKEKLDTHLMITHEDEMQNDMGLDESSMENQGEEDDDDDIKVKDEGDHMLIEIKKPNEFMIDNTREEIEVKPNITNSEESESEATYAELSTVNTMAILTKEPSVIQEKPAAKPIVVPAQTEPVKTADTKDSKPNNNRTASILRKAEEMKRKVVQQTLEVVEKKEKPVTKVETTNTGGASDKSLRLLEKELQDLKRTNSRTEIVKNTPKSVEPTRNKRPQVHTSTPKLRMTEEKKLPLRNKSPALEKKQPEKRMITKENKEPKEIKEIKNNNGNNKEHKEKDTDKDIKDIDIKDKDIKEKETPKSTIKNGSNSDKNNSEEGIRRSTRPSKIKNYAKMIRDGSQVEDNDDTTEDDEDYKEPEKSLESRLKSRRSSQISKPAKPVQVNTPAVMPRKRGRPRKEVPKEVPAKIKKENNEETDDSKEENATKADNTPTKMDTEVSNSVNDNNKNSSKSPIEQKPTPSDVLVSPTGQTLKKVPIKALPPGVKPLPLPVNARPMATGELCEMQIGKKLVKVQKIVMTKAEVEAMAKKGLVEMKDGTMVLKQGIKLPTTDPVTIKSTLVGDGEPEKESSNKSEKATPTRCDLDEDS</sequence>
<comment type="caution">
    <text evidence="11">The sequence shown here is derived from an EMBL/GenBank/DDBJ whole genome shotgun (WGS) entry which is preliminary data.</text>
</comment>
<feature type="region of interest" description="Disordered" evidence="8">
    <location>
        <begin position="397"/>
        <end position="417"/>
    </location>
</feature>
<dbReference type="PROSITE" id="PS51915">
    <property type="entry name" value="ZAD"/>
    <property type="match status" value="1"/>
</dbReference>
<evidence type="ECO:0000313" key="11">
    <source>
        <dbReference type="EMBL" id="CAH2099866.1"/>
    </source>
</evidence>
<feature type="region of interest" description="Disordered" evidence="8">
    <location>
        <begin position="1048"/>
        <end position="1080"/>
    </location>
</feature>
<feature type="compositionally biased region" description="Acidic residues" evidence="8">
    <location>
        <begin position="834"/>
        <end position="849"/>
    </location>
</feature>
<dbReference type="Gene3D" id="3.30.160.60">
    <property type="entry name" value="Classic Zinc Finger"/>
    <property type="match status" value="6"/>
</dbReference>
<feature type="region of interest" description="Disordered" evidence="8">
    <location>
        <begin position="655"/>
        <end position="983"/>
    </location>
</feature>
<dbReference type="AlphaFoldDB" id="A0AAU9ULH3"/>
<evidence type="ECO:0000256" key="8">
    <source>
        <dbReference type="SAM" id="MobiDB-lite"/>
    </source>
</evidence>
<dbReference type="Pfam" id="PF07776">
    <property type="entry name" value="zf-AD"/>
    <property type="match status" value="1"/>
</dbReference>
<dbReference type="Proteomes" id="UP001153954">
    <property type="component" value="Unassembled WGS sequence"/>
</dbReference>
<feature type="domain" description="C2H2-type" evidence="9">
    <location>
        <begin position="482"/>
        <end position="510"/>
    </location>
</feature>
<feature type="compositionally biased region" description="Basic and acidic residues" evidence="8">
    <location>
        <begin position="673"/>
        <end position="687"/>
    </location>
</feature>
<dbReference type="FunFam" id="3.30.160.60:FF:000446">
    <property type="entry name" value="Zinc finger protein"/>
    <property type="match status" value="1"/>
</dbReference>
<feature type="region of interest" description="Disordered" evidence="8">
    <location>
        <begin position="614"/>
        <end position="639"/>
    </location>
</feature>
<organism evidence="11 12">
    <name type="scientific">Euphydryas editha</name>
    <name type="common">Edith's checkerspot</name>
    <dbReference type="NCBI Taxonomy" id="104508"/>
    <lineage>
        <taxon>Eukaryota</taxon>
        <taxon>Metazoa</taxon>
        <taxon>Ecdysozoa</taxon>
        <taxon>Arthropoda</taxon>
        <taxon>Hexapoda</taxon>
        <taxon>Insecta</taxon>
        <taxon>Pterygota</taxon>
        <taxon>Neoptera</taxon>
        <taxon>Endopterygota</taxon>
        <taxon>Lepidoptera</taxon>
        <taxon>Glossata</taxon>
        <taxon>Ditrysia</taxon>
        <taxon>Papilionoidea</taxon>
        <taxon>Nymphalidae</taxon>
        <taxon>Nymphalinae</taxon>
        <taxon>Euphydryas</taxon>
    </lineage>
</organism>
<feature type="compositionally biased region" description="Polar residues" evidence="8">
    <location>
        <begin position="795"/>
        <end position="806"/>
    </location>
</feature>
<evidence type="ECO:0000256" key="7">
    <source>
        <dbReference type="PROSITE-ProRule" id="PRU01263"/>
    </source>
</evidence>
<dbReference type="GO" id="GO:0008270">
    <property type="term" value="F:zinc ion binding"/>
    <property type="evidence" value="ECO:0007669"/>
    <property type="project" value="UniProtKB-UniRule"/>
</dbReference>
<feature type="domain" description="C2H2-type" evidence="9">
    <location>
        <begin position="228"/>
        <end position="255"/>
    </location>
</feature>
<evidence type="ECO:0000256" key="1">
    <source>
        <dbReference type="ARBA" id="ARBA00022723"/>
    </source>
</evidence>
<dbReference type="SUPFAM" id="SSF57667">
    <property type="entry name" value="beta-beta-alpha zinc fingers"/>
    <property type="match status" value="6"/>
</dbReference>
<dbReference type="SUPFAM" id="SSF57716">
    <property type="entry name" value="Glucocorticoid receptor-like (DNA-binding domain)"/>
    <property type="match status" value="1"/>
</dbReference>
<feature type="domain" description="C2H2-type" evidence="9">
    <location>
        <begin position="427"/>
        <end position="454"/>
    </location>
</feature>
<dbReference type="Gene3D" id="3.40.1800.20">
    <property type="match status" value="1"/>
</dbReference>